<reference evidence="2 3" key="1">
    <citation type="submission" date="2021-05" db="EMBL/GenBank/DDBJ databases">
        <title>Culturable bacteria isolated from Daya Bay.</title>
        <authorList>
            <person name="Zheng W."/>
            <person name="Yu S."/>
            <person name="Huang Y."/>
        </authorList>
    </citation>
    <scope>NUCLEOTIDE SEQUENCE [LARGE SCALE GENOMIC DNA]</scope>
    <source>
        <strain evidence="2 3">DP4N28-5</strain>
    </source>
</reference>
<accession>A0ABS6T677</accession>
<proteinExistence type="predicted"/>
<dbReference type="Proteomes" id="UP000756530">
    <property type="component" value="Unassembled WGS sequence"/>
</dbReference>
<keyword evidence="1" id="KW-1133">Transmembrane helix</keyword>
<gene>
    <name evidence="2" type="ORF">KJP28_17570</name>
</gene>
<feature type="transmembrane region" description="Helical" evidence="1">
    <location>
        <begin position="28"/>
        <end position="46"/>
    </location>
</feature>
<dbReference type="EMBL" id="JAHUZE010000004">
    <property type="protein sequence ID" value="MBV7380738.1"/>
    <property type="molecule type" value="Genomic_DNA"/>
</dbReference>
<keyword evidence="3" id="KW-1185">Reference proteome</keyword>
<organism evidence="2 3">
    <name type="scientific">Maritimibacter dapengensis</name>
    <dbReference type="NCBI Taxonomy" id="2836868"/>
    <lineage>
        <taxon>Bacteria</taxon>
        <taxon>Pseudomonadati</taxon>
        <taxon>Pseudomonadota</taxon>
        <taxon>Alphaproteobacteria</taxon>
        <taxon>Rhodobacterales</taxon>
        <taxon>Roseobacteraceae</taxon>
        <taxon>Maritimibacter</taxon>
    </lineage>
</organism>
<keyword evidence="1" id="KW-0812">Transmembrane</keyword>
<evidence type="ECO:0000256" key="1">
    <source>
        <dbReference type="SAM" id="Phobius"/>
    </source>
</evidence>
<protein>
    <submittedName>
        <fullName evidence="2">Uncharacterized protein</fullName>
    </submittedName>
</protein>
<evidence type="ECO:0000313" key="2">
    <source>
        <dbReference type="EMBL" id="MBV7380738.1"/>
    </source>
</evidence>
<sequence length="96" mass="9916">MTLFLIFVVVGLPLGVFALGAGRLGAPWGALSAIAGLPMVAVALWFMATNGSVPVSDRFNEPGLSGLLVGAVVSGLTAPFWIGGYVMGRRARKERA</sequence>
<evidence type="ECO:0000313" key="3">
    <source>
        <dbReference type="Proteomes" id="UP000756530"/>
    </source>
</evidence>
<feature type="transmembrane region" description="Helical" evidence="1">
    <location>
        <begin position="67"/>
        <end position="87"/>
    </location>
</feature>
<comment type="caution">
    <text evidence="2">The sequence shown here is derived from an EMBL/GenBank/DDBJ whole genome shotgun (WGS) entry which is preliminary data.</text>
</comment>
<dbReference type="RefSeq" id="WP_218393925.1">
    <property type="nucleotide sequence ID" value="NZ_JAHUZE010000004.1"/>
</dbReference>
<keyword evidence="1" id="KW-0472">Membrane</keyword>
<name>A0ABS6T677_9RHOB</name>